<dbReference type="Proteomes" id="UP001060215">
    <property type="component" value="Chromosome 2"/>
</dbReference>
<proteinExistence type="predicted"/>
<evidence type="ECO:0000313" key="2">
    <source>
        <dbReference type="Proteomes" id="UP001060215"/>
    </source>
</evidence>
<keyword evidence="2" id="KW-1185">Reference proteome</keyword>
<accession>A0ACC0I5S2</accession>
<protein>
    <submittedName>
        <fullName evidence="1">Uncharacterized protein</fullName>
    </submittedName>
</protein>
<reference evidence="1 2" key="1">
    <citation type="journal article" date="2022" name="Plant J.">
        <title>Chromosome-level genome of Camellia lanceoleosa provides a valuable resource for understanding genome evolution and self-incompatibility.</title>
        <authorList>
            <person name="Gong W."/>
            <person name="Xiao S."/>
            <person name="Wang L."/>
            <person name="Liao Z."/>
            <person name="Chang Y."/>
            <person name="Mo W."/>
            <person name="Hu G."/>
            <person name="Li W."/>
            <person name="Zhao G."/>
            <person name="Zhu H."/>
            <person name="Hu X."/>
            <person name="Ji K."/>
            <person name="Xiang X."/>
            <person name="Song Q."/>
            <person name="Yuan D."/>
            <person name="Jin S."/>
            <person name="Zhang L."/>
        </authorList>
    </citation>
    <scope>NUCLEOTIDE SEQUENCE [LARGE SCALE GENOMIC DNA]</scope>
    <source>
        <strain evidence="1">SQ_2022a</strain>
    </source>
</reference>
<dbReference type="EMBL" id="CM045759">
    <property type="protein sequence ID" value="KAI8020353.1"/>
    <property type="molecule type" value="Genomic_DNA"/>
</dbReference>
<comment type="caution">
    <text evidence="1">The sequence shown here is derived from an EMBL/GenBank/DDBJ whole genome shotgun (WGS) entry which is preliminary data.</text>
</comment>
<organism evidence="1 2">
    <name type="scientific">Camellia lanceoleosa</name>
    <dbReference type="NCBI Taxonomy" id="1840588"/>
    <lineage>
        <taxon>Eukaryota</taxon>
        <taxon>Viridiplantae</taxon>
        <taxon>Streptophyta</taxon>
        <taxon>Embryophyta</taxon>
        <taxon>Tracheophyta</taxon>
        <taxon>Spermatophyta</taxon>
        <taxon>Magnoliopsida</taxon>
        <taxon>eudicotyledons</taxon>
        <taxon>Gunneridae</taxon>
        <taxon>Pentapetalae</taxon>
        <taxon>asterids</taxon>
        <taxon>Ericales</taxon>
        <taxon>Theaceae</taxon>
        <taxon>Camellia</taxon>
    </lineage>
</organism>
<evidence type="ECO:0000313" key="1">
    <source>
        <dbReference type="EMBL" id="KAI8020353.1"/>
    </source>
</evidence>
<gene>
    <name evidence="1" type="ORF">LOK49_LG04G02564</name>
</gene>
<sequence>MFLVGSLLRFGSVIFWIVHMIACMGGCLGIHCKSKLITSISEPLKRPKLQEQKASKLSISEDFWTTNTCEMDNSAVQSQGSISSISTSTLTVDPHGTSSRNTPSEFVNPGLLLWNQTRLQWIGNKKSENQAQQLREPKLSWNATYESLLGSNKPFHAYTSPLDIKQPNDVEVVVGDLHISHSERRVMKTKDVKQIGAKAECSKRSGIGAEKLATMRAAYEEKCAKLEQKITVNNKQNECDIERMQQLVDELNDKNTKLVEQLEEYVVYEYT</sequence>
<name>A0ACC0I5S2_9ERIC</name>